<proteinExistence type="inferred from homology"/>
<dbReference type="InterPro" id="IPR036138">
    <property type="entry name" value="PBP_dimer_sf"/>
</dbReference>
<dbReference type="InterPro" id="IPR012338">
    <property type="entry name" value="Beta-lactam/transpept-like"/>
</dbReference>
<dbReference type="Gene3D" id="3.40.710.10">
    <property type="entry name" value="DD-peptidase/beta-lactamase superfamily"/>
    <property type="match status" value="1"/>
</dbReference>
<dbReference type="PANTHER" id="PTHR30627">
    <property type="entry name" value="PEPTIDOGLYCAN D,D-TRANSPEPTIDASE"/>
    <property type="match status" value="1"/>
</dbReference>
<dbReference type="AlphaFoldDB" id="A0A2V5KG14"/>
<dbReference type="GO" id="GO:0071555">
    <property type="term" value="P:cell wall organization"/>
    <property type="evidence" value="ECO:0007669"/>
    <property type="project" value="TreeGrafter"/>
</dbReference>
<dbReference type="InterPro" id="IPR050515">
    <property type="entry name" value="Beta-lactam/transpept"/>
</dbReference>
<dbReference type="InterPro" id="IPR032710">
    <property type="entry name" value="NTF2-like_dom_sf"/>
</dbReference>
<dbReference type="RefSeq" id="WP_110838641.1">
    <property type="nucleotide sequence ID" value="NZ_QJVJ01000001.1"/>
</dbReference>
<evidence type="ECO:0000256" key="2">
    <source>
        <dbReference type="ARBA" id="ARBA00007171"/>
    </source>
</evidence>
<protein>
    <submittedName>
        <fullName evidence="7">MecA protein</fullName>
    </submittedName>
</protein>
<organism evidence="7 8">
    <name type="scientific">Paenibacillus flagellatus</name>
    <dbReference type="NCBI Taxonomy" id="2211139"/>
    <lineage>
        <taxon>Bacteria</taxon>
        <taxon>Bacillati</taxon>
        <taxon>Bacillota</taxon>
        <taxon>Bacilli</taxon>
        <taxon>Bacillales</taxon>
        <taxon>Paenibacillaceae</taxon>
        <taxon>Paenibacillus</taxon>
    </lineage>
</organism>
<dbReference type="Pfam" id="PF00905">
    <property type="entry name" value="Transpeptidase"/>
    <property type="match status" value="1"/>
</dbReference>
<evidence type="ECO:0000259" key="4">
    <source>
        <dbReference type="Pfam" id="PF00905"/>
    </source>
</evidence>
<dbReference type="Pfam" id="PF05223">
    <property type="entry name" value="MecA_N"/>
    <property type="match status" value="1"/>
</dbReference>
<dbReference type="GO" id="GO:0005886">
    <property type="term" value="C:plasma membrane"/>
    <property type="evidence" value="ECO:0007669"/>
    <property type="project" value="TreeGrafter"/>
</dbReference>
<feature type="domain" description="Penicillin-binding protein transpeptidase" evidence="4">
    <location>
        <begin position="359"/>
        <end position="670"/>
    </location>
</feature>
<dbReference type="Pfam" id="PF03717">
    <property type="entry name" value="PBP_dimer"/>
    <property type="match status" value="1"/>
</dbReference>
<dbReference type="GO" id="GO:0046677">
    <property type="term" value="P:response to antibiotic"/>
    <property type="evidence" value="ECO:0007669"/>
    <property type="project" value="InterPro"/>
</dbReference>
<dbReference type="SUPFAM" id="SSF56601">
    <property type="entry name" value="beta-lactamase/transpeptidase-like"/>
    <property type="match status" value="1"/>
</dbReference>
<evidence type="ECO:0000313" key="7">
    <source>
        <dbReference type="EMBL" id="PYI57524.1"/>
    </source>
</evidence>
<evidence type="ECO:0000259" key="5">
    <source>
        <dbReference type="Pfam" id="PF03717"/>
    </source>
</evidence>
<name>A0A2V5KG14_9BACL</name>
<comment type="caution">
    <text evidence="7">The sequence shown here is derived from an EMBL/GenBank/DDBJ whole genome shotgun (WGS) entry which is preliminary data.</text>
</comment>
<comment type="similarity">
    <text evidence="2">Belongs to the transpeptidase family.</text>
</comment>
<keyword evidence="3" id="KW-0472">Membrane</keyword>
<keyword evidence="8" id="KW-1185">Reference proteome</keyword>
<dbReference type="Gene3D" id="3.30.1390.30">
    <property type="entry name" value="Penicillin-binding protein 2a, domain 3"/>
    <property type="match status" value="1"/>
</dbReference>
<dbReference type="Gene3D" id="3.10.450.100">
    <property type="entry name" value="NTF2-like, domain 1"/>
    <property type="match status" value="1"/>
</dbReference>
<dbReference type="InterPro" id="IPR007887">
    <property type="entry name" value="MecA_N"/>
</dbReference>
<accession>A0A2V5KG14</accession>
<dbReference type="PANTHER" id="PTHR30627:SF25">
    <property type="entry name" value="PENICILLIN-BINDING PROTEIN 3"/>
    <property type="match status" value="1"/>
</dbReference>
<feature type="domain" description="Penicillin-binding protein dimerisation" evidence="5">
    <location>
        <begin position="160"/>
        <end position="323"/>
    </location>
</feature>
<dbReference type="GO" id="GO:0008658">
    <property type="term" value="F:penicillin binding"/>
    <property type="evidence" value="ECO:0007669"/>
    <property type="project" value="InterPro"/>
</dbReference>
<dbReference type="Proteomes" id="UP000247476">
    <property type="component" value="Unassembled WGS sequence"/>
</dbReference>
<sequence>MRAIRTIRRYVPLALLLLAAALGGCEKKEERPEDALLAYVTAWDRQQFEGMYDRLTPEAQAAIAKEDFVGRYRTIYEGIEAKRLSVAADAPGPDAGKSADEVEIGYHVRMDTVAGPIEFDHRAKLRRTAVGKRTEWRIAWEPSLLFPGMAEGDKVRVQTTPGERGEIVDRNGVGLAVNGAASQIGIVPGKWAAEAETSKAKLAGLLGIAPEEIDRKLAAPWVKPDVFVPIAFVEEERMSDYLQIPGVDKRSKSVRAYPLGEAAAHLTGYIGEISAEELEKRKDGGYAAGERIGKSGLEQLYEDRLRGRSGVRVSIVDAGGKEKAVLAETEPAAGETVRLTVDANLQRIAYDELRKDAATAAAINPVSGDILALVSSPSYDPNAFARGLSDARYEEWNRDPRKQFLNRFSKGYSPGSAFKLVTAAIGLDAKTLDPGEAVPIQGLSWSKDRSWGGYYVKRVHEKSPVRLTDALTYSDNIYFAQAALRIGAPAFAQAAAKFGIGEELPIPYPFKKSQLSNDGIRNDIQLADTGYGQGEVIMTPLHIALVFSAVAGEGDMVYPALTREEGAPHPDVWKANAMSPETAALLRNDLIQAVASPAGPGHGAYVPGAAIAGKTGTAELKASKDADGQENGWFVGFDAADPKLLLAIMVEDVKGRGGSGYVTPKAKRIFQQANRQP</sequence>
<evidence type="ECO:0000259" key="6">
    <source>
        <dbReference type="Pfam" id="PF05223"/>
    </source>
</evidence>
<reference evidence="7 8" key="1">
    <citation type="submission" date="2018-05" db="EMBL/GenBank/DDBJ databases">
        <title>Paenibacillus flagellatus sp. nov., isolated from selenium mineral soil.</title>
        <authorList>
            <person name="Dai X."/>
        </authorList>
    </citation>
    <scope>NUCLEOTIDE SEQUENCE [LARGE SCALE GENOMIC DNA]</scope>
    <source>
        <strain evidence="7 8">DXL2</strain>
    </source>
</reference>
<gene>
    <name evidence="7" type="ORF">DLM86_03590</name>
</gene>
<dbReference type="OrthoDB" id="9766847at2"/>
<dbReference type="Gene3D" id="3.90.1310.10">
    <property type="entry name" value="Penicillin-binding protein 2a (Domain 2)"/>
    <property type="match status" value="1"/>
</dbReference>
<dbReference type="SUPFAM" id="SSF54427">
    <property type="entry name" value="NTF2-like"/>
    <property type="match status" value="1"/>
</dbReference>
<feature type="domain" description="NTF2-like N-terminal transpeptidase" evidence="6">
    <location>
        <begin position="32"/>
        <end position="153"/>
    </location>
</feature>
<dbReference type="InterPro" id="IPR001460">
    <property type="entry name" value="PCN-bd_Tpept"/>
</dbReference>
<dbReference type="GO" id="GO:0071972">
    <property type="term" value="F:peptidoglycan L,D-transpeptidase activity"/>
    <property type="evidence" value="ECO:0007669"/>
    <property type="project" value="TreeGrafter"/>
</dbReference>
<evidence type="ECO:0000256" key="3">
    <source>
        <dbReference type="ARBA" id="ARBA00023136"/>
    </source>
</evidence>
<dbReference type="PROSITE" id="PS51257">
    <property type="entry name" value="PROKAR_LIPOPROTEIN"/>
    <property type="match status" value="1"/>
</dbReference>
<dbReference type="SUPFAM" id="SSF56519">
    <property type="entry name" value="Penicillin binding protein dimerisation domain"/>
    <property type="match status" value="1"/>
</dbReference>
<evidence type="ECO:0000256" key="1">
    <source>
        <dbReference type="ARBA" id="ARBA00004370"/>
    </source>
</evidence>
<comment type="subcellular location">
    <subcellularLocation>
        <location evidence="1">Membrane</location>
    </subcellularLocation>
</comment>
<dbReference type="InterPro" id="IPR005311">
    <property type="entry name" value="PBP_dimer"/>
</dbReference>
<evidence type="ECO:0000313" key="8">
    <source>
        <dbReference type="Proteomes" id="UP000247476"/>
    </source>
</evidence>
<dbReference type="EMBL" id="QJVJ01000001">
    <property type="protein sequence ID" value="PYI57524.1"/>
    <property type="molecule type" value="Genomic_DNA"/>
</dbReference>